<protein>
    <submittedName>
        <fullName evidence="3">Uncharacterized protein</fullName>
    </submittedName>
</protein>
<sequence length="119" mass="13483">MSEEQKSNNARVIDSAQNNSAVPQPSASSTTALSIPQLIALPWTIFINLLQTIQNMIENLNYLSNEDTDILQNMTEDNDRMNDTIDEASSEQKNIRNDLMDLKARLDRLERMQGGEKQD</sequence>
<evidence type="ECO:0000313" key="4">
    <source>
        <dbReference type="Proteomes" id="UP001054902"/>
    </source>
</evidence>
<dbReference type="AlphaFoldDB" id="A0AAD3CTP0"/>
<organism evidence="3 4">
    <name type="scientific">Chaetoceros tenuissimus</name>
    <dbReference type="NCBI Taxonomy" id="426638"/>
    <lineage>
        <taxon>Eukaryota</taxon>
        <taxon>Sar</taxon>
        <taxon>Stramenopiles</taxon>
        <taxon>Ochrophyta</taxon>
        <taxon>Bacillariophyta</taxon>
        <taxon>Coscinodiscophyceae</taxon>
        <taxon>Chaetocerotophycidae</taxon>
        <taxon>Chaetocerotales</taxon>
        <taxon>Chaetocerotaceae</taxon>
        <taxon>Chaetoceros</taxon>
    </lineage>
</organism>
<evidence type="ECO:0000256" key="1">
    <source>
        <dbReference type="SAM" id="Coils"/>
    </source>
</evidence>
<keyword evidence="4" id="KW-1185">Reference proteome</keyword>
<evidence type="ECO:0000313" key="3">
    <source>
        <dbReference type="EMBL" id="GFH50976.1"/>
    </source>
</evidence>
<gene>
    <name evidence="3" type="ORF">CTEN210_07452</name>
</gene>
<dbReference type="Proteomes" id="UP001054902">
    <property type="component" value="Unassembled WGS sequence"/>
</dbReference>
<name>A0AAD3CTP0_9STRA</name>
<comment type="caution">
    <text evidence="3">The sequence shown here is derived from an EMBL/GenBank/DDBJ whole genome shotgun (WGS) entry which is preliminary data.</text>
</comment>
<keyword evidence="1" id="KW-0175">Coiled coil</keyword>
<proteinExistence type="predicted"/>
<dbReference type="EMBL" id="BLLK01000045">
    <property type="protein sequence ID" value="GFH50976.1"/>
    <property type="molecule type" value="Genomic_DNA"/>
</dbReference>
<feature type="region of interest" description="Disordered" evidence="2">
    <location>
        <begin position="1"/>
        <end position="31"/>
    </location>
</feature>
<evidence type="ECO:0000256" key="2">
    <source>
        <dbReference type="SAM" id="MobiDB-lite"/>
    </source>
</evidence>
<feature type="compositionally biased region" description="Polar residues" evidence="2">
    <location>
        <begin position="7"/>
        <end position="31"/>
    </location>
</feature>
<reference evidence="3 4" key="1">
    <citation type="journal article" date="2021" name="Sci. Rep.">
        <title>The genome of the diatom Chaetoceros tenuissimus carries an ancient integrated fragment of an extant virus.</title>
        <authorList>
            <person name="Hongo Y."/>
            <person name="Kimura K."/>
            <person name="Takaki Y."/>
            <person name="Yoshida Y."/>
            <person name="Baba S."/>
            <person name="Kobayashi G."/>
            <person name="Nagasaki K."/>
            <person name="Hano T."/>
            <person name="Tomaru Y."/>
        </authorList>
    </citation>
    <scope>NUCLEOTIDE SEQUENCE [LARGE SCALE GENOMIC DNA]</scope>
    <source>
        <strain evidence="3 4">NIES-3715</strain>
    </source>
</reference>
<accession>A0AAD3CTP0</accession>
<feature type="coiled-coil region" evidence="1">
    <location>
        <begin position="71"/>
        <end position="112"/>
    </location>
</feature>